<name>E9G950_DAPPU</name>
<dbReference type="AlphaFoldDB" id="E9G950"/>
<evidence type="ECO:0000256" key="1">
    <source>
        <dbReference type="SAM" id="MobiDB-lite"/>
    </source>
</evidence>
<protein>
    <submittedName>
        <fullName evidence="2">Uncharacterized protein</fullName>
    </submittedName>
</protein>
<proteinExistence type="predicted"/>
<evidence type="ECO:0000313" key="3">
    <source>
        <dbReference type="Proteomes" id="UP000000305"/>
    </source>
</evidence>
<feature type="compositionally biased region" description="Basic and acidic residues" evidence="1">
    <location>
        <begin position="1"/>
        <end position="19"/>
    </location>
</feature>
<reference evidence="2 3" key="1">
    <citation type="journal article" date="2011" name="Science">
        <title>The ecoresponsive genome of Daphnia pulex.</title>
        <authorList>
            <person name="Colbourne J.K."/>
            <person name="Pfrender M.E."/>
            <person name="Gilbert D."/>
            <person name="Thomas W.K."/>
            <person name="Tucker A."/>
            <person name="Oakley T.H."/>
            <person name="Tokishita S."/>
            <person name="Aerts A."/>
            <person name="Arnold G.J."/>
            <person name="Basu M.K."/>
            <person name="Bauer D.J."/>
            <person name="Caceres C.E."/>
            <person name="Carmel L."/>
            <person name="Casola C."/>
            <person name="Choi J.H."/>
            <person name="Detter J.C."/>
            <person name="Dong Q."/>
            <person name="Dusheyko S."/>
            <person name="Eads B.D."/>
            <person name="Frohlich T."/>
            <person name="Geiler-Samerotte K.A."/>
            <person name="Gerlach D."/>
            <person name="Hatcher P."/>
            <person name="Jogdeo S."/>
            <person name="Krijgsveld J."/>
            <person name="Kriventseva E.V."/>
            <person name="Kultz D."/>
            <person name="Laforsch C."/>
            <person name="Lindquist E."/>
            <person name="Lopez J."/>
            <person name="Manak J.R."/>
            <person name="Muller J."/>
            <person name="Pangilinan J."/>
            <person name="Patwardhan R.P."/>
            <person name="Pitluck S."/>
            <person name="Pritham E.J."/>
            <person name="Rechtsteiner A."/>
            <person name="Rho M."/>
            <person name="Rogozin I.B."/>
            <person name="Sakarya O."/>
            <person name="Salamov A."/>
            <person name="Schaack S."/>
            <person name="Shapiro H."/>
            <person name="Shiga Y."/>
            <person name="Skalitzky C."/>
            <person name="Smith Z."/>
            <person name="Souvorov A."/>
            <person name="Sung W."/>
            <person name="Tang Z."/>
            <person name="Tsuchiya D."/>
            <person name="Tu H."/>
            <person name="Vos H."/>
            <person name="Wang M."/>
            <person name="Wolf Y.I."/>
            <person name="Yamagata H."/>
            <person name="Yamada T."/>
            <person name="Ye Y."/>
            <person name="Shaw J.R."/>
            <person name="Andrews J."/>
            <person name="Crease T.J."/>
            <person name="Tang H."/>
            <person name="Lucas S.M."/>
            <person name="Robertson H.M."/>
            <person name="Bork P."/>
            <person name="Koonin E.V."/>
            <person name="Zdobnov E.M."/>
            <person name="Grigoriev I.V."/>
            <person name="Lynch M."/>
            <person name="Boore J.L."/>
        </authorList>
    </citation>
    <scope>NUCLEOTIDE SEQUENCE [LARGE SCALE GENOMIC DNA]</scope>
</reference>
<keyword evidence="3" id="KW-1185">Reference proteome</keyword>
<accession>E9G950</accession>
<feature type="non-terminal residue" evidence="2">
    <location>
        <position position="142"/>
    </location>
</feature>
<feature type="region of interest" description="Disordered" evidence="1">
    <location>
        <begin position="1"/>
        <end position="27"/>
    </location>
</feature>
<gene>
    <name evidence="2" type="ORF">DAPPUDRAFT_100045</name>
</gene>
<dbReference type="HOGENOM" id="CLU_1820582_0_0_1"/>
<dbReference type="InParanoid" id="E9G950"/>
<organism evidence="2 3">
    <name type="scientific">Daphnia pulex</name>
    <name type="common">Water flea</name>
    <dbReference type="NCBI Taxonomy" id="6669"/>
    <lineage>
        <taxon>Eukaryota</taxon>
        <taxon>Metazoa</taxon>
        <taxon>Ecdysozoa</taxon>
        <taxon>Arthropoda</taxon>
        <taxon>Crustacea</taxon>
        <taxon>Branchiopoda</taxon>
        <taxon>Diplostraca</taxon>
        <taxon>Cladocera</taxon>
        <taxon>Anomopoda</taxon>
        <taxon>Daphniidae</taxon>
        <taxon>Daphnia</taxon>
    </lineage>
</organism>
<dbReference type="Proteomes" id="UP000000305">
    <property type="component" value="Unassembled WGS sequence"/>
</dbReference>
<evidence type="ECO:0000313" key="2">
    <source>
        <dbReference type="EMBL" id="EFX84156.1"/>
    </source>
</evidence>
<sequence>RKRERERGRIKVEKRKGREGNPFNDFPLSPVRDAGDRSFLLLVQVVIVGPRSSDVGHQLFREAVTHRKSLLGQVVIRFDPFSSSSSFLASRRPSLAAMKPPLKGGDVADAPAAAAAAYLCRNRSCSAPVDSPEDLRQLLNSN</sequence>
<dbReference type="EMBL" id="GL732535">
    <property type="protein sequence ID" value="EFX84156.1"/>
    <property type="molecule type" value="Genomic_DNA"/>
</dbReference>
<dbReference type="KEGG" id="dpx:DAPPUDRAFT_100045"/>